<sequence>MNNKVNKIVPVREQIADALRSDIISGELTSNTKLNEQQLAERFGVSRGPIRDVLLKLTKEGLLVSRNNVGSSVSSPLSAEMQKLNVDIRRKIEEFAIKNVVTKITDKHVQELESIIERMQDHFDREEFTELTKTDVEFHQYLVELAGGEDLTNIWYPIVMRMRMNYKRIKTSQALVDEHKHIVDGLRKQDVKEAIASLRKNIK</sequence>
<evidence type="ECO:0000256" key="2">
    <source>
        <dbReference type="ARBA" id="ARBA00023125"/>
    </source>
</evidence>
<organism evidence="5 6">
    <name type="scientific">Catenovulum adriaticum</name>
    <dbReference type="NCBI Taxonomy" id="2984846"/>
    <lineage>
        <taxon>Bacteria</taxon>
        <taxon>Pseudomonadati</taxon>
        <taxon>Pseudomonadota</taxon>
        <taxon>Gammaproteobacteria</taxon>
        <taxon>Alteromonadales</taxon>
        <taxon>Alteromonadaceae</taxon>
        <taxon>Catenovulum</taxon>
    </lineage>
</organism>
<dbReference type="InterPro" id="IPR000524">
    <property type="entry name" value="Tscrpt_reg_HTH_GntR"/>
</dbReference>
<dbReference type="SUPFAM" id="SSF48008">
    <property type="entry name" value="GntR ligand-binding domain-like"/>
    <property type="match status" value="1"/>
</dbReference>
<dbReference type="SMART" id="SM00895">
    <property type="entry name" value="FCD"/>
    <property type="match status" value="1"/>
</dbReference>
<keyword evidence="6" id="KW-1185">Reference proteome</keyword>
<evidence type="ECO:0000313" key="5">
    <source>
        <dbReference type="EMBL" id="WAJ72309.1"/>
    </source>
</evidence>
<dbReference type="InterPro" id="IPR036388">
    <property type="entry name" value="WH-like_DNA-bd_sf"/>
</dbReference>
<dbReference type="Gene3D" id="1.10.10.10">
    <property type="entry name" value="Winged helix-like DNA-binding domain superfamily/Winged helix DNA-binding domain"/>
    <property type="match status" value="1"/>
</dbReference>
<accession>A0ABY7AS49</accession>
<dbReference type="PANTHER" id="PTHR43537:SF24">
    <property type="entry name" value="GLUCONATE OPERON TRANSCRIPTIONAL REPRESSOR"/>
    <property type="match status" value="1"/>
</dbReference>
<dbReference type="EMBL" id="CP109967">
    <property type="protein sequence ID" value="WAJ72309.1"/>
    <property type="molecule type" value="Genomic_DNA"/>
</dbReference>
<proteinExistence type="predicted"/>
<evidence type="ECO:0000313" key="6">
    <source>
        <dbReference type="Proteomes" id="UP001163726"/>
    </source>
</evidence>
<evidence type="ECO:0000256" key="3">
    <source>
        <dbReference type="ARBA" id="ARBA00023163"/>
    </source>
</evidence>
<dbReference type="InterPro" id="IPR011711">
    <property type="entry name" value="GntR_C"/>
</dbReference>
<dbReference type="Gene3D" id="1.20.120.530">
    <property type="entry name" value="GntR ligand-binding domain-like"/>
    <property type="match status" value="1"/>
</dbReference>
<keyword evidence="1" id="KW-0805">Transcription regulation</keyword>
<keyword evidence="5" id="KW-0614">Plasmid</keyword>
<keyword evidence="3" id="KW-0804">Transcription</keyword>
<dbReference type="PRINTS" id="PR00035">
    <property type="entry name" value="HTHGNTR"/>
</dbReference>
<dbReference type="PANTHER" id="PTHR43537">
    <property type="entry name" value="TRANSCRIPTIONAL REGULATOR, GNTR FAMILY"/>
    <property type="match status" value="1"/>
</dbReference>
<name>A0ABY7AS49_9ALTE</name>
<evidence type="ECO:0000259" key="4">
    <source>
        <dbReference type="PROSITE" id="PS50949"/>
    </source>
</evidence>
<dbReference type="CDD" id="cd07377">
    <property type="entry name" value="WHTH_GntR"/>
    <property type="match status" value="1"/>
</dbReference>
<keyword evidence="2" id="KW-0238">DNA-binding</keyword>
<dbReference type="InterPro" id="IPR036390">
    <property type="entry name" value="WH_DNA-bd_sf"/>
</dbReference>
<gene>
    <name evidence="5" type="ORF">OLW01_16340</name>
</gene>
<dbReference type="PROSITE" id="PS50949">
    <property type="entry name" value="HTH_GNTR"/>
    <property type="match status" value="1"/>
</dbReference>
<dbReference type="Pfam" id="PF07729">
    <property type="entry name" value="FCD"/>
    <property type="match status" value="1"/>
</dbReference>
<feature type="domain" description="HTH gntR-type" evidence="4">
    <location>
        <begin position="9"/>
        <end position="76"/>
    </location>
</feature>
<dbReference type="InterPro" id="IPR008920">
    <property type="entry name" value="TF_FadR/GntR_C"/>
</dbReference>
<evidence type="ECO:0000256" key="1">
    <source>
        <dbReference type="ARBA" id="ARBA00023015"/>
    </source>
</evidence>
<dbReference type="Proteomes" id="UP001163726">
    <property type="component" value="Plasmid pCadTS8_2"/>
</dbReference>
<protein>
    <submittedName>
        <fullName evidence="5">GntR family transcriptional regulator</fullName>
    </submittedName>
</protein>
<dbReference type="SUPFAM" id="SSF46785">
    <property type="entry name" value="Winged helix' DNA-binding domain"/>
    <property type="match status" value="1"/>
</dbReference>
<dbReference type="SMART" id="SM00345">
    <property type="entry name" value="HTH_GNTR"/>
    <property type="match status" value="1"/>
</dbReference>
<geneLocation type="plasmid" evidence="5 6">
    <name>pCadTS8_2</name>
</geneLocation>
<dbReference type="RefSeq" id="WP_268077029.1">
    <property type="nucleotide sequence ID" value="NZ_CP109967.1"/>
</dbReference>
<dbReference type="Pfam" id="PF00392">
    <property type="entry name" value="GntR"/>
    <property type="match status" value="1"/>
</dbReference>
<reference evidence="5" key="1">
    <citation type="submission" date="2022-10" db="EMBL/GenBank/DDBJ databases">
        <title>Catenovulum adriacola sp. nov. isolated in the Harbour of Susak.</title>
        <authorList>
            <person name="Schoch T."/>
            <person name="Reich S.J."/>
            <person name="Stoeferle S."/>
            <person name="Flaiz M."/>
            <person name="Kazda M."/>
            <person name="Riedel C.U."/>
            <person name="Duerre P."/>
        </authorList>
    </citation>
    <scope>NUCLEOTIDE SEQUENCE</scope>
    <source>
        <strain evidence="5">TS8</strain>
        <plasmid evidence="5">pCadTS8_2</plasmid>
    </source>
</reference>